<reference evidence="1 2" key="1">
    <citation type="submission" date="2015-11" db="EMBL/GenBank/DDBJ databases">
        <title>Draft genome sequence of Paramesorhizobium deserti A-3-E, a strain highly resistant to diverse beta-lactam antibiotics.</title>
        <authorList>
            <person name="Lv R."/>
            <person name="Yang X."/>
            <person name="Fang N."/>
            <person name="Guo J."/>
            <person name="Luo X."/>
            <person name="Peng F."/>
            <person name="Yang R."/>
            <person name="Cui Y."/>
            <person name="Fang C."/>
            <person name="Song Y."/>
        </authorList>
    </citation>
    <scope>NUCLEOTIDE SEQUENCE [LARGE SCALE GENOMIC DNA]</scope>
    <source>
        <strain evidence="1 2">A-3-E</strain>
    </source>
</reference>
<name>A0A135HZA4_9HYPH</name>
<keyword evidence="2" id="KW-1185">Reference proteome</keyword>
<evidence type="ECO:0000313" key="1">
    <source>
        <dbReference type="EMBL" id="KXF78532.1"/>
    </source>
</evidence>
<dbReference type="Proteomes" id="UP000070107">
    <property type="component" value="Unassembled WGS sequence"/>
</dbReference>
<accession>A0A135HZA4</accession>
<dbReference type="RefSeq" id="WP_068879801.1">
    <property type="nucleotide sequence ID" value="NZ_LNTU01000001.1"/>
</dbReference>
<sequence>MNTAARQYDDEIEEVLAYHGGDARAAIKALLEDRHFLIREVELASLAMSTGYARGWKPSVFSR</sequence>
<evidence type="ECO:0000313" key="2">
    <source>
        <dbReference type="Proteomes" id="UP000070107"/>
    </source>
</evidence>
<organism evidence="1 2">
    <name type="scientific">Paramesorhizobium deserti</name>
    <dbReference type="NCBI Taxonomy" id="1494590"/>
    <lineage>
        <taxon>Bacteria</taxon>
        <taxon>Pseudomonadati</taxon>
        <taxon>Pseudomonadota</taxon>
        <taxon>Alphaproteobacteria</taxon>
        <taxon>Hyphomicrobiales</taxon>
        <taxon>Phyllobacteriaceae</taxon>
        <taxon>Paramesorhizobium</taxon>
    </lineage>
</organism>
<dbReference type="STRING" id="1494590.ATN84_01700"/>
<proteinExistence type="predicted"/>
<dbReference type="OrthoDB" id="7924295at2"/>
<protein>
    <submittedName>
        <fullName evidence="1">Dehydrogenase</fullName>
    </submittedName>
</protein>
<dbReference type="CDD" id="cd14279">
    <property type="entry name" value="CUE"/>
    <property type="match status" value="1"/>
</dbReference>
<dbReference type="EMBL" id="LNTU01000001">
    <property type="protein sequence ID" value="KXF78532.1"/>
    <property type="molecule type" value="Genomic_DNA"/>
</dbReference>
<gene>
    <name evidence="1" type="ORF">ATN84_01700</name>
</gene>
<comment type="caution">
    <text evidence="1">The sequence shown here is derived from an EMBL/GenBank/DDBJ whole genome shotgun (WGS) entry which is preliminary data.</text>
</comment>
<dbReference type="AlphaFoldDB" id="A0A135HZA4"/>